<dbReference type="Pfam" id="PF00156">
    <property type="entry name" value="Pribosyltran"/>
    <property type="match status" value="1"/>
</dbReference>
<gene>
    <name evidence="5" type="primary">xpt</name>
    <name evidence="8" type="ORF">IQ19_01618</name>
</gene>
<evidence type="ECO:0000256" key="5">
    <source>
        <dbReference type="HAMAP-Rule" id="MF_01184"/>
    </source>
</evidence>
<dbReference type="EC" id="2.4.2.22" evidence="5 6"/>
<keyword evidence="4 5" id="KW-0660">Purine salvage</keyword>
<comment type="catalytic activity">
    <reaction evidence="5">
        <text>XMP + diphosphate = xanthine + 5-phospho-alpha-D-ribose 1-diphosphate</text>
        <dbReference type="Rhea" id="RHEA:10800"/>
        <dbReference type="ChEBI" id="CHEBI:17712"/>
        <dbReference type="ChEBI" id="CHEBI:33019"/>
        <dbReference type="ChEBI" id="CHEBI:57464"/>
        <dbReference type="ChEBI" id="CHEBI:58017"/>
        <dbReference type="EC" id="2.4.2.22"/>
    </reaction>
</comment>
<dbReference type="Proteomes" id="UP000318667">
    <property type="component" value="Unassembled WGS sequence"/>
</dbReference>
<proteinExistence type="inferred from homology"/>
<dbReference type="GO" id="GO:0006166">
    <property type="term" value="P:purine ribonucleoside salvage"/>
    <property type="evidence" value="ECO:0007669"/>
    <property type="project" value="UniProtKB-KW"/>
</dbReference>
<dbReference type="AlphaFoldDB" id="A0A562K183"/>
<reference evidence="8 9" key="1">
    <citation type="journal article" date="2015" name="Stand. Genomic Sci.">
        <title>Genomic Encyclopedia of Bacterial and Archaeal Type Strains, Phase III: the genomes of soil and plant-associated and newly described type strains.</title>
        <authorList>
            <person name="Whitman W.B."/>
            <person name="Woyke T."/>
            <person name="Klenk H.P."/>
            <person name="Zhou Y."/>
            <person name="Lilburn T.G."/>
            <person name="Beck B.J."/>
            <person name="De Vos P."/>
            <person name="Vandamme P."/>
            <person name="Eisen J.A."/>
            <person name="Garrity G."/>
            <person name="Hugenholtz P."/>
            <person name="Kyrpides N.C."/>
        </authorList>
    </citation>
    <scope>NUCLEOTIDE SEQUENCE [LARGE SCALE GENOMIC DNA]</scope>
    <source>
        <strain evidence="8 9">CGMCC 1.10115</strain>
    </source>
</reference>
<dbReference type="GeneID" id="65402840"/>
<dbReference type="OrthoDB" id="9790678at2"/>
<comment type="pathway">
    <text evidence="5">Purine metabolism; XMP biosynthesis via salvage pathway; XMP from xanthine: step 1/1.</text>
</comment>
<dbReference type="GO" id="GO:0046110">
    <property type="term" value="P:xanthine metabolic process"/>
    <property type="evidence" value="ECO:0007669"/>
    <property type="project" value="UniProtKB-UniRule"/>
</dbReference>
<keyword evidence="9" id="KW-1185">Reference proteome</keyword>
<evidence type="ECO:0000313" key="9">
    <source>
        <dbReference type="Proteomes" id="UP000318667"/>
    </source>
</evidence>
<comment type="function">
    <text evidence="5">Converts the preformed base xanthine, a product of nucleic acid breakdown, to xanthosine 5'-monophosphate (XMP), so it can be reused for RNA or DNA synthesis.</text>
</comment>
<evidence type="ECO:0000256" key="6">
    <source>
        <dbReference type="NCBIfam" id="TIGR01744"/>
    </source>
</evidence>
<comment type="caution">
    <text evidence="8">The sequence shown here is derived from an EMBL/GenBank/DDBJ whole genome shotgun (WGS) entry which is preliminary data.</text>
</comment>
<sequence>MELLIEKIKNEGIVLSSSVLKVDSFLNHQIDPQLMQEVGKEFAERFADSGITRILTIESSGIAPAVMTGLQLKVPVVFARKRKSLTLVNDLITASVYSFTKQETSEISVSKKYLDEKDKVLIIDDFLANGQAALGLAEIAKKANASIAGIGIVIEKGFQDGGRLLREQGYRVESLAILDSLENGMVSFENSSEKMEELAR</sequence>
<dbReference type="NCBIfam" id="NF006671">
    <property type="entry name" value="PRK09219.1"/>
    <property type="match status" value="1"/>
</dbReference>
<dbReference type="HAMAP" id="MF_01184">
    <property type="entry name" value="XPRTase"/>
    <property type="match status" value="1"/>
</dbReference>
<dbReference type="InterPro" id="IPR050118">
    <property type="entry name" value="Pur/Pyrimidine_PRTase"/>
</dbReference>
<dbReference type="Gene3D" id="3.40.50.2020">
    <property type="match status" value="1"/>
</dbReference>
<protein>
    <recommendedName>
        <fullName evidence="5 6">Xanthine phosphoribosyltransferase</fullName>
        <shortName evidence="5">XPRTase</shortName>
        <ecNumber evidence="5 6">2.4.2.22</ecNumber>
    </recommendedName>
</protein>
<evidence type="ECO:0000256" key="4">
    <source>
        <dbReference type="ARBA" id="ARBA00022726"/>
    </source>
</evidence>
<dbReference type="InterPro" id="IPR010079">
    <property type="entry name" value="Xanthine_PRibTrfase"/>
</dbReference>
<organism evidence="8 9">
    <name type="scientific">Cytobacillus oceanisediminis</name>
    <dbReference type="NCBI Taxonomy" id="665099"/>
    <lineage>
        <taxon>Bacteria</taxon>
        <taxon>Bacillati</taxon>
        <taxon>Bacillota</taxon>
        <taxon>Bacilli</taxon>
        <taxon>Bacillales</taxon>
        <taxon>Bacillaceae</taxon>
        <taxon>Cytobacillus</taxon>
    </lineage>
</organism>
<comment type="similarity">
    <text evidence="5">Belongs to the purine/pyrimidine phosphoribosyltransferase family. Xpt subfamily.</text>
</comment>
<accession>A0A562K183</accession>
<dbReference type="GO" id="GO:0032265">
    <property type="term" value="P:XMP salvage"/>
    <property type="evidence" value="ECO:0007669"/>
    <property type="project" value="UniProtKB-UniRule"/>
</dbReference>
<dbReference type="GO" id="GO:0000310">
    <property type="term" value="F:xanthine phosphoribosyltransferase activity"/>
    <property type="evidence" value="ECO:0007669"/>
    <property type="project" value="UniProtKB-UniRule"/>
</dbReference>
<dbReference type="EMBL" id="VLKI01000003">
    <property type="protein sequence ID" value="TWH89189.1"/>
    <property type="molecule type" value="Genomic_DNA"/>
</dbReference>
<dbReference type="UniPathway" id="UPA00602">
    <property type="reaction ID" value="UER00658"/>
</dbReference>
<evidence type="ECO:0000313" key="8">
    <source>
        <dbReference type="EMBL" id="TWH89189.1"/>
    </source>
</evidence>
<feature type="binding site" evidence="5">
    <location>
        <position position="156"/>
    </location>
    <ligand>
        <name>xanthine</name>
        <dbReference type="ChEBI" id="CHEBI:17712"/>
    </ligand>
</feature>
<dbReference type="CDD" id="cd06223">
    <property type="entry name" value="PRTases_typeI"/>
    <property type="match status" value="1"/>
</dbReference>
<dbReference type="RefSeq" id="WP_144541686.1">
    <property type="nucleotide sequence ID" value="NZ_CBCSDC010000006.1"/>
</dbReference>
<dbReference type="NCBIfam" id="TIGR01744">
    <property type="entry name" value="XPRTase"/>
    <property type="match status" value="1"/>
</dbReference>
<feature type="domain" description="Phosphoribosyltransferase" evidence="7">
    <location>
        <begin position="32"/>
        <end position="157"/>
    </location>
</feature>
<evidence type="ECO:0000256" key="2">
    <source>
        <dbReference type="ARBA" id="ARBA00022676"/>
    </source>
</evidence>
<dbReference type="InterPro" id="IPR000836">
    <property type="entry name" value="PRTase_dom"/>
</dbReference>
<feature type="binding site" evidence="5">
    <location>
        <position position="20"/>
    </location>
    <ligand>
        <name>xanthine</name>
        <dbReference type="ChEBI" id="CHEBI:17712"/>
    </ligand>
</feature>
<dbReference type="InterPro" id="IPR029057">
    <property type="entry name" value="PRTase-like"/>
</dbReference>
<feature type="binding site" evidence="5">
    <location>
        <position position="27"/>
    </location>
    <ligand>
        <name>xanthine</name>
        <dbReference type="ChEBI" id="CHEBI:17712"/>
    </ligand>
</feature>
<dbReference type="PANTHER" id="PTHR43864:SF1">
    <property type="entry name" value="XANTHINE PHOSPHORIBOSYLTRANSFERASE"/>
    <property type="match status" value="1"/>
</dbReference>
<keyword evidence="2 5" id="KW-0328">Glycosyltransferase</keyword>
<keyword evidence="1 5" id="KW-0963">Cytoplasm</keyword>
<name>A0A562K183_9BACI</name>
<comment type="subcellular location">
    <subcellularLocation>
        <location evidence="5">Cytoplasm</location>
    </subcellularLocation>
</comment>
<evidence type="ECO:0000256" key="3">
    <source>
        <dbReference type="ARBA" id="ARBA00022679"/>
    </source>
</evidence>
<dbReference type="SUPFAM" id="SSF53271">
    <property type="entry name" value="PRTase-like"/>
    <property type="match status" value="1"/>
</dbReference>
<evidence type="ECO:0000259" key="7">
    <source>
        <dbReference type="Pfam" id="PF00156"/>
    </source>
</evidence>
<comment type="subunit">
    <text evidence="5">Homodimer.</text>
</comment>
<dbReference type="GO" id="GO:0005737">
    <property type="term" value="C:cytoplasm"/>
    <property type="evidence" value="ECO:0007669"/>
    <property type="project" value="UniProtKB-SubCell"/>
</dbReference>
<feature type="binding site" evidence="5">
    <location>
        <begin position="128"/>
        <end position="132"/>
    </location>
    <ligand>
        <name>5-phospho-alpha-D-ribose 1-diphosphate</name>
        <dbReference type="ChEBI" id="CHEBI:58017"/>
    </ligand>
</feature>
<keyword evidence="3 5" id="KW-0808">Transferase</keyword>
<evidence type="ECO:0000256" key="1">
    <source>
        <dbReference type="ARBA" id="ARBA00022490"/>
    </source>
</evidence>
<dbReference type="PANTHER" id="PTHR43864">
    <property type="entry name" value="HYPOXANTHINE/GUANINE PHOSPHORIBOSYLTRANSFERASE"/>
    <property type="match status" value="1"/>
</dbReference>